<comment type="caution">
    <text evidence="2">The sequence shown here is derived from an EMBL/GenBank/DDBJ whole genome shotgun (WGS) entry which is preliminary data.</text>
</comment>
<evidence type="ECO:0000256" key="1">
    <source>
        <dbReference type="SAM" id="MobiDB-lite"/>
    </source>
</evidence>
<dbReference type="EMBL" id="JARKIB010000133">
    <property type="protein sequence ID" value="KAJ7734229.1"/>
    <property type="molecule type" value="Genomic_DNA"/>
</dbReference>
<accession>A0AAD7I3I6</accession>
<protein>
    <submittedName>
        <fullName evidence="2">Uncharacterized protein</fullName>
    </submittedName>
</protein>
<evidence type="ECO:0000313" key="2">
    <source>
        <dbReference type="EMBL" id="KAJ7734229.1"/>
    </source>
</evidence>
<proteinExistence type="predicted"/>
<feature type="region of interest" description="Disordered" evidence="1">
    <location>
        <begin position="1"/>
        <end position="64"/>
    </location>
</feature>
<gene>
    <name evidence="2" type="ORF">B0H16DRAFT_1892508</name>
</gene>
<keyword evidence="3" id="KW-1185">Reference proteome</keyword>
<dbReference type="AlphaFoldDB" id="A0AAD7I3I6"/>
<dbReference type="Proteomes" id="UP001215598">
    <property type="component" value="Unassembled WGS sequence"/>
</dbReference>
<organism evidence="2 3">
    <name type="scientific">Mycena metata</name>
    <dbReference type="NCBI Taxonomy" id="1033252"/>
    <lineage>
        <taxon>Eukaryota</taxon>
        <taxon>Fungi</taxon>
        <taxon>Dikarya</taxon>
        <taxon>Basidiomycota</taxon>
        <taxon>Agaricomycotina</taxon>
        <taxon>Agaricomycetes</taxon>
        <taxon>Agaricomycetidae</taxon>
        <taxon>Agaricales</taxon>
        <taxon>Marasmiineae</taxon>
        <taxon>Mycenaceae</taxon>
        <taxon>Mycena</taxon>
    </lineage>
</organism>
<sequence length="633" mass="71841">MPKSSSPAKPSRYPPSTPKKKTGDSPSTPKKRTYPVSRSLPLTAANTGPLATPNGPSIKRTEATKRYKIKPTDLDTILPISRRPNFMGGAWIQTYNEGDVATLALNLRPGKPLPQLGPEAGPSSPLAEKKGPRIMRTTAIKEFKLTASQLDELKPISATPNSYGTVTKFYNRSDVQDLKSRLDQRQLGVNSPSPPPNRNHFMLDRWEDPELSHFFVLGSNKRTFVSAKKSKWMIFGPLPTVIPVLRLGDLIVELVWEFKYVGIWFTSIHANIFARHYSVKASKARATSSIIFALKHRIGTLPVKEGLQLYMGRVDCYLISGCELSLDTDNSLVKEHLDVQHTFLRRLLGLNSHSMLAVLFTETGQMPIRMRRLVIALGRLKYFVSLLEEEEDGLRARRVVLDLFLDSVNLLREGKSGWASDFVIMLRRLPTPIEVGPDDLLSMAFVDMLEKRIIEVVDADLQHDINHLVKTHLLRNRLEKADNRLVLAPRRLRHYLTVVAVPAHRKALTGLLLGDHLLSVERLRYSTRYRDSVPRDFRLCRFCRGGVEDEVHALFDCTGEQRLVQLRDRFLAGLSVCDANVHARYGQITNYDFLLQLVSTRKGIKLFAKYVFDVLTLFNEFPRFFPVVFRRVP</sequence>
<name>A0AAD7I3I6_9AGAR</name>
<evidence type="ECO:0000313" key="3">
    <source>
        <dbReference type="Proteomes" id="UP001215598"/>
    </source>
</evidence>
<reference evidence="2" key="1">
    <citation type="submission" date="2023-03" db="EMBL/GenBank/DDBJ databases">
        <title>Massive genome expansion in bonnet fungi (Mycena s.s.) driven by repeated elements and novel gene families across ecological guilds.</title>
        <authorList>
            <consortium name="Lawrence Berkeley National Laboratory"/>
            <person name="Harder C.B."/>
            <person name="Miyauchi S."/>
            <person name="Viragh M."/>
            <person name="Kuo A."/>
            <person name="Thoen E."/>
            <person name="Andreopoulos B."/>
            <person name="Lu D."/>
            <person name="Skrede I."/>
            <person name="Drula E."/>
            <person name="Henrissat B."/>
            <person name="Morin E."/>
            <person name="Kohler A."/>
            <person name="Barry K."/>
            <person name="LaButti K."/>
            <person name="Morin E."/>
            <person name="Salamov A."/>
            <person name="Lipzen A."/>
            <person name="Mereny Z."/>
            <person name="Hegedus B."/>
            <person name="Baldrian P."/>
            <person name="Stursova M."/>
            <person name="Weitz H."/>
            <person name="Taylor A."/>
            <person name="Grigoriev I.V."/>
            <person name="Nagy L.G."/>
            <person name="Martin F."/>
            <person name="Kauserud H."/>
        </authorList>
    </citation>
    <scope>NUCLEOTIDE SEQUENCE</scope>
    <source>
        <strain evidence="2">CBHHK182m</strain>
    </source>
</reference>